<sequence length="117" mass="13220">MSNFRFSETHALMGVIFTWVMALACAAPPLFGWSRYAAAQQQESATTQKAEREVTRMVIIMVISFLVCWVPYASVAFYIFTHQGSDFGPVFMTIPAFFAKSSAIYNPVIYIVMNRQV</sequence>
<keyword evidence="4 12" id="KW-0812">Transmembrane</keyword>
<keyword evidence="15" id="KW-1185">Reference proteome</keyword>
<evidence type="ECO:0000256" key="11">
    <source>
        <dbReference type="ARBA" id="ARBA00023224"/>
    </source>
</evidence>
<feature type="domain" description="G-protein coupled receptors family 1 profile" evidence="13">
    <location>
        <begin position="1"/>
        <end position="110"/>
    </location>
</feature>
<evidence type="ECO:0000313" key="15">
    <source>
        <dbReference type="Proteomes" id="UP000765507"/>
    </source>
</evidence>
<evidence type="ECO:0000256" key="1">
    <source>
        <dbReference type="ARBA" id="ARBA00004141"/>
    </source>
</evidence>
<feature type="non-terminal residue" evidence="14">
    <location>
        <position position="117"/>
    </location>
</feature>
<dbReference type="GO" id="GO:0007602">
    <property type="term" value="P:phototransduction"/>
    <property type="evidence" value="ECO:0007669"/>
    <property type="project" value="UniProtKB-KW"/>
</dbReference>
<protein>
    <submittedName>
        <fullName evidence="14">Rhodopsin</fullName>
    </submittedName>
</protein>
<evidence type="ECO:0000256" key="2">
    <source>
        <dbReference type="ARBA" id="ARBA00022543"/>
    </source>
</evidence>
<dbReference type="InterPro" id="IPR027430">
    <property type="entry name" value="Retinal_BS"/>
</dbReference>
<keyword evidence="2" id="KW-0600">Photoreceptor protein</keyword>
<evidence type="ECO:0000256" key="7">
    <source>
        <dbReference type="ARBA" id="ARBA00022991"/>
    </source>
</evidence>
<evidence type="ECO:0000256" key="6">
    <source>
        <dbReference type="ARBA" id="ARBA00022989"/>
    </source>
</evidence>
<dbReference type="SUPFAM" id="SSF81321">
    <property type="entry name" value="Family A G protein-coupled receptor-like"/>
    <property type="match status" value="1"/>
</dbReference>
<keyword evidence="6 12" id="KW-1133">Transmembrane helix</keyword>
<gene>
    <name evidence="14" type="primary">RHO</name>
    <name evidence="14" type="ORF">G0U57_001441</name>
</gene>
<feature type="transmembrane region" description="Helical" evidence="12">
    <location>
        <begin position="54"/>
        <end position="80"/>
    </location>
</feature>
<dbReference type="PROSITE" id="PS00238">
    <property type="entry name" value="OPSIN"/>
    <property type="match status" value="1"/>
</dbReference>
<evidence type="ECO:0000256" key="3">
    <source>
        <dbReference type="ARBA" id="ARBA00022606"/>
    </source>
</evidence>
<evidence type="ECO:0000256" key="10">
    <source>
        <dbReference type="ARBA" id="ARBA00023170"/>
    </source>
</evidence>
<dbReference type="InterPro" id="IPR050125">
    <property type="entry name" value="GPCR_opsins"/>
</dbReference>
<reference evidence="14 15" key="1">
    <citation type="journal article" date="2020" name="G3 (Bethesda)">
        <title>Draft Genome of the Common Snapping Turtle, Chelydra serpentina, a Model for Phenotypic Plasticity in Reptiles.</title>
        <authorList>
            <person name="Das D."/>
            <person name="Singh S.K."/>
            <person name="Bierstedt J."/>
            <person name="Erickson A."/>
            <person name="Galli G.L.J."/>
            <person name="Crossley D.A. 2nd"/>
            <person name="Rhen T."/>
        </authorList>
    </citation>
    <scope>NUCLEOTIDE SEQUENCE [LARGE SCALE GENOMIC DNA]</scope>
    <source>
        <strain evidence="14">KW</strain>
    </source>
</reference>
<dbReference type="Gene3D" id="1.20.1070.10">
    <property type="entry name" value="Rhodopsin 7-helix transmembrane proteins"/>
    <property type="match status" value="1"/>
</dbReference>
<keyword evidence="7" id="KW-0157">Chromophore</keyword>
<dbReference type="PROSITE" id="PS50262">
    <property type="entry name" value="G_PROTEIN_RECEP_F1_2"/>
    <property type="match status" value="1"/>
</dbReference>
<dbReference type="GO" id="GO:0016020">
    <property type="term" value="C:membrane"/>
    <property type="evidence" value="ECO:0007669"/>
    <property type="project" value="UniProtKB-SubCell"/>
</dbReference>
<dbReference type="GO" id="GO:0004930">
    <property type="term" value="F:G protein-coupled receptor activity"/>
    <property type="evidence" value="ECO:0007669"/>
    <property type="project" value="UniProtKB-KW"/>
</dbReference>
<evidence type="ECO:0000259" key="13">
    <source>
        <dbReference type="PROSITE" id="PS50262"/>
    </source>
</evidence>
<dbReference type="Pfam" id="PF00001">
    <property type="entry name" value="7tm_1"/>
    <property type="match status" value="1"/>
</dbReference>
<keyword evidence="9 12" id="KW-0472">Membrane</keyword>
<keyword evidence="3" id="KW-0716">Sensory transduction</keyword>
<name>A0A8T1TCZ6_CHESE</name>
<dbReference type="Proteomes" id="UP000765507">
    <property type="component" value="Unassembled WGS sequence"/>
</dbReference>
<evidence type="ECO:0000256" key="5">
    <source>
        <dbReference type="ARBA" id="ARBA00022925"/>
    </source>
</evidence>
<proteinExistence type="predicted"/>
<dbReference type="PRINTS" id="PR00237">
    <property type="entry name" value="GPCRRHODOPSN"/>
</dbReference>
<keyword evidence="5" id="KW-0681">Retinal protein</keyword>
<dbReference type="OrthoDB" id="5962323at2759"/>
<accession>A0A8T1TCZ6</accession>
<dbReference type="PANTHER" id="PTHR24240">
    <property type="entry name" value="OPSIN"/>
    <property type="match status" value="1"/>
</dbReference>
<dbReference type="InterPro" id="IPR000276">
    <property type="entry name" value="GPCR_Rhodpsn"/>
</dbReference>
<feature type="transmembrane region" description="Helical" evidence="12">
    <location>
        <begin position="92"/>
        <end position="113"/>
    </location>
</feature>
<dbReference type="AlphaFoldDB" id="A0A8T1TCZ6"/>
<evidence type="ECO:0000256" key="9">
    <source>
        <dbReference type="ARBA" id="ARBA00023136"/>
    </source>
</evidence>
<evidence type="ECO:0000256" key="12">
    <source>
        <dbReference type="SAM" id="Phobius"/>
    </source>
</evidence>
<evidence type="ECO:0000256" key="8">
    <source>
        <dbReference type="ARBA" id="ARBA00023040"/>
    </source>
</evidence>
<feature type="transmembrane region" description="Helical" evidence="12">
    <location>
        <begin position="12"/>
        <end position="33"/>
    </location>
</feature>
<dbReference type="EMBL" id="JAHGAV010000011">
    <property type="protein sequence ID" value="KAG6939342.1"/>
    <property type="molecule type" value="Genomic_DNA"/>
</dbReference>
<comment type="subcellular location">
    <subcellularLocation>
        <location evidence="1">Membrane</location>
        <topology evidence="1">Multi-pass membrane protein</topology>
    </subcellularLocation>
</comment>
<keyword evidence="10" id="KW-0675">Receptor</keyword>
<keyword evidence="8" id="KW-0297">G-protein coupled receptor</keyword>
<comment type="caution">
    <text evidence="14">The sequence shown here is derived from an EMBL/GenBank/DDBJ whole genome shotgun (WGS) entry which is preliminary data.</text>
</comment>
<dbReference type="PROSITE" id="PS51257">
    <property type="entry name" value="PROKAR_LIPOPROTEIN"/>
    <property type="match status" value="1"/>
</dbReference>
<evidence type="ECO:0000313" key="14">
    <source>
        <dbReference type="EMBL" id="KAG6939342.1"/>
    </source>
</evidence>
<organism evidence="14 15">
    <name type="scientific">Chelydra serpentina</name>
    <name type="common">Snapping turtle</name>
    <name type="synonym">Testudo serpentina</name>
    <dbReference type="NCBI Taxonomy" id="8475"/>
    <lineage>
        <taxon>Eukaryota</taxon>
        <taxon>Metazoa</taxon>
        <taxon>Chordata</taxon>
        <taxon>Craniata</taxon>
        <taxon>Vertebrata</taxon>
        <taxon>Euteleostomi</taxon>
        <taxon>Archelosauria</taxon>
        <taxon>Testudinata</taxon>
        <taxon>Testudines</taxon>
        <taxon>Cryptodira</taxon>
        <taxon>Durocryptodira</taxon>
        <taxon>Americhelydia</taxon>
        <taxon>Chelydroidea</taxon>
        <taxon>Chelydridae</taxon>
        <taxon>Chelydra</taxon>
    </lineage>
</organism>
<dbReference type="InterPro" id="IPR017452">
    <property type="entry name" value="GPCR_Rhodpsn_7TM"/>
</dbReference>
<keyword evidence="11" id="KW-0807">Transducer</keyword>
<evidence type="ECO:0000256" key="4">
    <source>
        <dbReference type="ARBA" id="ARBA00022692"/>
    </source>
</evidence>
<dbReference type="GO" id="GO:0009881">
    <property type="term" value="F:photoreceptor activity"/>
    <property type="evidence" value="ECO:0007669"/>
    <property type="project" value="UniProtKB-KW"/>
</dbReference>